<evidence type="ECO:0000313" key="4">
    <source>
        <dbReference type="Proteomes" id="UP000204221"/>
    </source>
</evidence>
<dbReference type="SUPFAM" id="SSF47598">
    <property type="entry name" value="Ribbon-helix-helix"/>
    <property type="match status" value="1"/>
</dbReference>
<evidence type="ECO:0000313" key="3">
    <source>
        <dbReference type="EMBL" id="ASO22646.1"/>
    </source>
</evidence>
<gene>
    <name evidence="3" type="ORF">AHOG_25205</name>
</gene>
<dbReference type="Proteomes" id="UP000204221">
    <property type="component" value="Chromosome"/>
</dbReference>
<sequence length="122" mass="13570">MSRGRDGGASTPGEGRSAGLGNPSVCDEARWRAGDRFGSRRSWNQWYHFGTIDVMAMTLRLTDEENRRLAELAAAEGRSKQEVIRLALADRWTRQQRDGELGEVLGRVLPRYRGLLDGLGPA</sequence>
<protein>
    <submittedName>
        <fullName evidence="3">Ribbon-helix-helix protein, copG family</fullName>
    </submittedName>
</protein>
<dbReference type="EMBL" id="CP022521">
    <property type="protein sequence ID" value="ASO22646.1"/>
    <property type="molecule type" value="Genomic_DNA"/>
</dbReference>
<accession>A0A221WAN6</accession>
<proteinExistence type="predicted"/>
<reference evidence="3 4" key="1">
    <citation type="submission" date="2017-07" db="EMBL/GenBank/DDBJ databases">
        <title>Complete genome sequence of Actinoalloteichus hoggarensis DSM 45943, type strain of Actinoalloteichus hoggarensis.</title>
        <authorList>
            <person name="Ruckert C."/>
            <person name="Nouioui I."/>
            <person name="Willmese J."/>
            <person name="van Wezel G."/>
            <person name="Klenk H.-P."/>
            <person name="Kalinowski J."/>
            <person name="Zotchev S.B."/>
        </authorList>
    </citation>
    <scope>NUCLEOTIDE SEQUENCE [LARGE SCALE GENOMIC DNA]</scope>
    <source>
        <strain evidence="3 4">DSM 45943</strain>
    </source>
</reference>
<name>A0A221WAN6_9PSEU</name>
<dbReference type="KEGG" id="ahg:AHOG_25205"/>
<feature type="domain" description="Ribbon-helix-helix protein CopG" evidence="2">
    <location>
        <begin position="58"/>
        <end position="93"/>
    </location>
</feature>
<evidence type="ECO:0000259" key="2">
    <source>
        <dbReference type="Pfam" id="PF01402"/>
    </source>
</evidence>
<dbReference type="AlphaFoldDB" id="A0A221WAN6"/>
<dbReference type="InterPro" id="IPR002145">
    <property type="entry name" value="CopG"/>
</dbReference>
<dbReference type="GO" id="GO:0006355">
    <property type="term" value="P:regulation of DNA-templated transcription"/>
    <property type="evidence" value="ECO:0007669"/>
    <property type="project" value="InterPro"/>
</dbReference>
<evidence type="ECO:0000256" key="1">
    <source>
        <dbReference type="SAM" id="MobiDB-lite"/>
    </source>
</evidence>
<feature type="region of interest" description="Disordered" evidence="1">
    <location>
        <begin position="1"/>
        <end position="26"/>
    </location>
</feature>
<keyword evidence="4" id="KW-1185">Reference proteome</keyword>
<dbReference type="InterPro" id="IPR010985">
    <property type="entry name" value="Ribbon_hlx_hlx"/>
</dbReference>
<dbReference type="Pfam" id="PF01402">
    <property type="entry name" value="RHH_1"/>
    <property type="match status" value="1"/>
</dbReference>
<organism evidence="3 4">
    <name type="scientific">Actinoalloteichus hoggarensis</name>
    <dbReference type="NCBI Taxonomy" id="1470176"/>
    <lineage>
        <taxon>Bacteria</taxon>
        <taxon>Bacillati</taxon>
        <taxon>Actinomycetota</taxon>
        <taxon>Actinomycetes</taxon>
        <taxon>Pseudonocardiales</taxon>
        <taxon>Pseudonocardiaceae</taxon>
        <taxon>Actinoalloteichus</taxon>
    </lineage>
</organism>
<dbReference type="CDD" id="cd21631">
    <property type="entry name" value="RHH_CopG_NikR-like"/>
    <property type="match status" value="1"/>
</dbReference>